<dbReference type="InterPro" id="IPR001107">
    <property type="entry name" value="Band_7"/>
</dbReference>
<protein>
    <submittedName>
        <fullName evidence="3">SPFH domain-containing protein</fullName>
    </submittedName>
</protein>
<feature type="compositionally biased region" description="Basic and acidic residues" evidence="1">
    <location>
        <begin position="386"/>
        <end position="403"/>
    </location>
</feature>
<feature type="region of interest" description="Disordered" evidence="1">
    <location>
        <begin position="382"/>
        <end position="403"/>
    </location>
</feature>
<organism evidence="3 4">
    <name type="scientific">Lentzea miocenica</name>
    <dbReference type="NCBI Taxonomy" id="3095431"/>
    <lineage>
        <taxon>Bacteria</taxon>
        <taxon>Bacillati</taxon>
        <taxon>Actinomycetota</taxon>
        <taxon>Actinomycetes</taxon>
        <taxon>Pseudonocardiales</taxon>
        <taxon>Pseudonocardiaceae</taxon>
        <taxon>Lentzea</taxon>
    </lineage>
</organism>
<dbReference type="RefSeq" id="WP_319964283.1">
    <property type="nucleotide sequence ID" value="NZ_JAXAVW010000002.1"/>
</dbReference>
<name>A0ABU4STP3_9PSEU</name>
<evidence type="ECO:0000313" key="3">
    <source>
        <dbReference type="EMBL" id="MDX8029282.1"/>
    </source>
</evidence>
<feature type="region of interest" description="Disordered" evidence="1">
    <location>
        <begin position="494"/>
        <end position="515"/>
    </location>
</feature>
<dbReference type="Proteomes" id="UP001285521">
    <property type="component" value="Unassembled WGS sequence"/>
</dbReference>
<reference evidence="3 4" key="1">
    <citation type="submission" date="2023-11" db="EMBL/GenBank/DDBJ databases">
        <title>Lentzea sokolovensis, sp. nov., Lentzea kristufkii, sp. nov., and Lentzea miocenensis, sp. nov., rare actinobacteria from Sokolov Coal Basin, Miocene lacustrine sediment, Czech Republic.</title>
        <authorList>
            <person name="Lara A."/>
            <person name="Kotroba L."/>
            <person name="Nouioui I."/>
            <person name="Neumann-Schaal M."/>
            <person name="Mast Y."/>
            <person name="Chronakova A."/>
        </authorList>
    </citation>
    <scope>NUCLEOTIDE SEQUENCE [LARGE SCALE GENOMIC DNA]</scope>
    <source>
        <strain evidence="3 4">BCCO 10_0856</strain>
    </source>
</reference>
<dbReference type="EMBL" id="JAXAVW010000002">
    <property type="protein sequence ID" value="MDX8029282.1"/>
    <property type="molecule type" value="Genomic_DNA"/>
</dbReference>
<evidence type="ECO:0000259" key="2">
    <source>
        <dbReference type="Pfam" id="PF01145"/>
    </source>
</evidence>
<sequence>MTILILVLVLVLVAVVAVALTGYQSVPTGKIGLVYKRFGGLKGEKYPVRVHGGQGVQAGTLQADRRYLLPPLLFRVRNVERTYVPTGTIGLVIAKVGAVPPVEFTLCRHVDCDYFQDGREFLLRGGQMGKQSMVLPGGAYYDINPALFDVITTETLGDDEKDELTRYDLMDISIPEGATGVVIAKVGESPDEDDNTVGPVVAGHANFQKPWEFLANGGRRGAQAETLPHGGVYRINPWFARVVIIPTRELTLDWQRRDTKSADRYDAALDQIVANVEGNRLLFTMTQIIRIPAKAAPLLVRRFGEDRDMTGLGDVQSPAPVQRFVERVLGRTVKGYFESCASEYEVLQFIEGLNEVRMELESKVAEALTEWGVEAGRTTLSDFESEDPKLDARRRRKAEERDKRDTLVHELENAKLAKAIESTKIDTEKERETVSVAKTEARAKVLGVQSEVLIQSLEQLKGFSTPSIVTDGATANGALPLVVGQQMINQTLANITQEPPAQLESGEEDEPPATK</sequence>
<keyword evidence="4" id="KW-1185">Reference proteome</keyword>
<accession>A0ABU4STP3</accession>
<gene>
    <name evidence="3" type="ORF">SK803_03630</name>
</gene>
<feature type="compositionally biased region" description="Acidic residues" evidence="1">
    <location>
        <begin position="505"/>
        <end position="515"/>
    </location>
</feature>
<evidence type="ECO:0000256" key="1">
    <source>
        <dbReference type="SAM" id="MobiDB-lite"/>
    </source>
</evidence>
<comment type="caution">
    <text evidence="3">The sequence shown here is derived from an EMBL/GenBank/DDBJ whole genome shotgun (WGS) entry which is preliminary data.</text>
</comment>
<evidence type="ECO:0000313" key="4">
    <source>
        <dbReference type="Proteomes" id="UP001285521"/>
    </source>
</evidence>
<feature type="domain" description="Band 7" evidence="2">
    <location>
        <begin position="229"/>
        <end position="408"/>
    </location>
</feature>
<proteinExistence type="predicted"/>
<dbReference type="Pfam" id="PF01145">
    <property type="entry name" value="Band_7"/>
    <property type="match status" value="1"/>
</dbReference>